<comment type="caution">
    <text evidence="2">The sequence shown here is derived from an EMBL/GenBank/DDBJ whole genome shotgun (WGS) entry which is preliminary data.</text>
</comment>
<dbReference type="Gene3D" id="1.10.443.10">
    <property type="entry name" value="Intergrase catalytic core"/>
    <property type="match status" value="1"/>
</dbReference>
<dbReference type="RefSeq" id="WP_271169501.1">
    <property type="nucleotide sequence ID" value="NZ_BSFI01000021.1"/>
</dbReference>
<protein>
    <recommendedName>
        <fullName evidence="4">Tyr recombinase domain-containing protein</fullName>
    </recommendedName>
</protein>
<dbReference type="EMBL" id="BSFI01000021">
    <property type="protein sequence ID" value="GLK69273.1"/>
    <property type="molecule type" value="Genomic_DNA"/>
</dbReference>
<keyword evidence="3" id="KW-1185">Reference proteome</keyword>
<dbReference type="Proteomes" id="UP001143372">
    <property type="component" value="Unassembled WGS sequence"/>
</dbReference>
<dbReference type="InterPro" id="IPR011010">
    <property type="entry name" value="DNA_brk_join_enz"/>
</dbReference>
<dbReference type="AlphaFoldDB" id="A0A9W6J3V0"/>
<evidence type="ECO:0008006" key="4">
    <source>
        <dbReference type="Google" id="ProtNLM"/>
    </source>
</evidence>
<reference evidence="2" key="2">
    <citation type="submission" date="2023-01" db="EMBL/GenBank/DDBJ databases">
        <authorList>
            <person name="Sun Q."/>
            <person name="Evtushenko L."/>
        </authorList>
    </citation>
    <scope>NUCLEOTIDE SEQUENCE</scope>
    <source>
        <strain evidence="2">VKM B-2347</strain>
    </source>
</reference>
<dbReference type="GO" id="GO:0003677">
    <property type="term" value="F:DNA binding"/>
    <property type="evidence" value="ECO:0007669"/>
    <property type="project" value="InterPro"/>
</dbReference>
<proteinExistence type="predicted"/>
<dbReference type="GO" id="GO:0006310">
    <property type="term" value="P:DNA recombination"/>
    <property type="evidence" value="ECO:0007669"/>
    <property type="project" value="UniProtKB-KW"/>
</dbReference>
<evidence type="ECO:0000313" key="3">
    <source>
        <dbReference type="Proteomes" id="UP001143372"/>
    </source>
</evidence>
<keyword evidence="1" id="KW-0233">DNA recombination</keyword>
<organism evidence="2 3">
    <name type="scientific">Hansschlegelia plantiphila</name>
    <dbReference type="NCBI Taxonomy" id="374655"/>
    <lineage>
        <taxon>Bacteria</taxon>
        <taxon>Pseudomonadati</taxon>
        <taxon>Pseudomonadota</taxon>
        <taxon>Alphaproteobacteria</taxon>
        <taxon>Hyphomicrobiales</taxon>
        <taxon>Methylopilaceae</taxon>
        <taxon>Hansschlegelia</taxon>
    </lineage>
</organism>
<dbReference type="GO" id="GO:0015074">
    <property type="term" value="P:DNA integration"/>
    <property type="evidence" value="ECO:0007669"/>
    <property type="project" value="InterPro"/>
</dbReference>
<name>A0A9W6J3V0_9HYPH</name>
<reference evidence="2" key="1">
    <citation type="journal article" date="2014" name="Int. J. Syst. Evol. Microbiol.">
        <title>Complete genome sequence of Corynebacterium casei LMG S-19264T (=DSM 44701T), isolated from a smear-ripened cheese.</title>
        <authorList>
            <consortium name="US DOE Joint Genome Institute (JGI-PGF)"/>
            <person name="Walter F."/>
            <person name="Albersmeier A."/>
            <person name="Kalinowski J."/>
            <person name="Ruckert C."/>
        </authorList>
    </citation>
    <scope>NUCLEOTIDE SEQUENCE</scope>
    <source>
        <strain evidence="2">VKM B-2347</strain>
    </source>
</reference>
<evidence type="ECO:0000313" key="2">
    <source>
        <dbReference type="EMBL" id="GLK69273.1"/>
    </source>
</evidence>
<dbReference type="SUPFAM" id="SSF56349">
    <property type="entry name" value="DNA breaking-rejoining enzymes"/>
    <property type="match status" value="1"/>
</dbReference>
<gene>
    <name evidence="2" type="ORF">GCM10008179_29110</name>
</gene>
<accession>A0A9W6J3V0</accession>
<sequence length="69" mass="7664">MTKRKKLLKVDLGKDVSPHTMNHTAATWMMQAGVDPWLAAGVLGMTIEVLESTYGHHHPDFQMGISKAF</sequence>
<dbReference type="InterPro" id="IPR013762">
    <property type="entry name" value="Integrase-like_cat_sf"/>
</dbReference>
<evidence type="ECO:0000256" key="1">
    <source>
        <dbReference type="ARBA" id="ARBA00023172"/>
    </source>
</evidence>